<reference evidence="5 6" key="1">
    <citation type="submission" date="2020-08" db="EMBL/GenBank/DDBJ databases">
        <title>Genome sequence of Leucobacter denitrificans KACC 14055T.</title>
        <authorList>
            <person name="Hyun D.-W."/>
            <person name="Bae J.-W."/>
        </authorList>
    </citation>
    <scope>NUCLEOTIDE SEQUENCE [LARGE SCALE GENOMIC DNA]</scope>
    <source>
        <strain evidence="5 6">KACC 14055</strain>
    </source>
</reference>
<gene>
    <name evidence="5" type="ORF">H9L06_08610</name>
</gene>
<protein>
    <recommendedName>
        <fullName evidence="4">Fibronectin type-III domain-containing protein</fullName>
    </recommendedName>
</protein>
<evidence type="ECO:0000259" key="4">
    <source>
        <dbReference type="PROSITE" id="PS50853"/>
    </source>
</evidence>
<keyword evidence="2" id="KW-0119">Carbohydrate metabolism</keyword>
<feature type="compositionally biased region" description="Polar residues" evidence="3">
    <location>
        <begin position="107"/>
        <end position="119"/>
    </location>
</feature>
<sequence>MAGGAVTALVVTIAIISSGFDAQEVERKEPNVWVTREAGQYARVNTETGEIDTVRKVVEPSGVLQIGSESVVLANGNGNAWPVNAAKPEDFVESAGSAGAAPENESDATAETVSQSSEATEAVRMPDGTRDVITAGNSVLLRTEDGAVFVGTIAETGAVGGNPDLAWRLQAMEQIDPLADEAAEARAAAEAESEATDTEAAETEVLGFRASAIALAPNGIAAMYSATDGTIWRYDTVRSEFVGDAIEVPEAAAQLESAQLALVAGDWVLLDGETGALWREGGESVTLELEGAGVLQASGEGDGPGAGGGSAALVADISGLWRVSQQGNAERIAEAEGTPSQPRSVGGVRFAAWIGQSDGTLWSSESDTRVLEFDASATDLGEVNPVVYTNGDRAVLGETRTGMLWTLPEGNLIPLSQWTISDPPKEDQGTVVVEEVTTEVAPTAVNDEFGVRAGEPAPLPVLLNDFDANKRDVLTIVPDSLGENALPEEFGVIELAPDGQSLMIRPNADASGTASFTYRLTDGGLTSAPATVTVSAVDEERNTAPAWCPVDGCQRTWAVPPLTPGGTLVYPILEGWVDPEGDPMLLTAVETLRPEDPATALVTADGRLAVRHTDVNAGASEVMLRLTVRDGKSAEHKRDLQISVQPGAAAEFSPMASTIEVGSPTRLTPLDRVAGGSGSFQLVDVNLQSGTDRVKANAKTSNNSIEVTASAAGEAMLSVGLRDTVTGAEFSGLIRVTANPSSAPLTLPPLRAFVRPLSDTTVEILDAIPGSSSRALSVQSATVVDGELRADVIEHARVRVAGSTSDGAAGRIGSIDVTVAEGSVGAQGRLTVFQVDENSAAGAIAVADSATVRAGSVVDIRVLDNDVAAPGERLILHPQVTGSGTSGELAFASGSTLRYLAPKQPGTYRLSYTTYGASNPAAGDVGTVTVTVLPSGANQDPQPATVTTRVAAGEQSQVQVPLSGVDPDGDRVRLIGVNPIDTPQLSASIAASGTAIAVAASPQAEPGLTTVNYTVRDGQGGSAEGQLRIIVTAANNDAGAPIASSDYVRIAVGAEEPVVVRPLDNDIDPANGQLEILEIVPNVPGGQAHPDYARLLDRLDISKLKRGLISITPGDELGTVSYRYTVQSSETSSTADGLLLVQTSERVGAQAPTVTDTVLNVRERSELSAGGVDVITDKIRWSAGDPAALDLSLWGGNNDGYRVSGNNIVGEYNPNGDLVAFKLAGIDASGAEVTSYGFLIIPPLDELRVTLKPGLSPLSVDENKSVSAKVRSLLDLTQSDRVEVSQERFPVGRSNATCEAVSAEEIRYTAGAEGPWEDTCLISVRLVGQKNWTQLPVAVIVVPRAPVVQLGALTRTVAPGTSETIDLLDMVNWQGNREGDVSKLAFSVTGGGSLFERSQSGSSLTVTARADGVPGSQDGLTVSVTGEGQSQAPLTLRIGEAPKDQPRGGTVNLTCTVGSSCGTDVIGAPGEYDPFAGKTGGGLTLDTVNSTGCSYGTVSKASDRGVTVAWPDNRGPGGKCTVGYTVRDAQDRVGSGSIEFDAQGVPRAPASLTPQSYSGNSITFVVELGAAQSAHPSLTGVEVTGAGSSTCSPAGPASYQCVVSGLENGSQHQFVARAINAVGKSDPSSPATAWAYKTPNPPTISNLRSVPGNEVTQSQGVIEFDLAGEHDVAGYRVSVGGVTQEFSGRNVHGKLTVPIGGQNFSVVSLSKHQPPKGLPGEGRAANETVNVAGKPVAGSLIIESPDRNTLTAQMSGANSSFSTNELRYSYQIKRNGFPDACPTDYNSYGMAKVTFSELRNYNQHNIRACVHNGYGFDEVSGFGYPGLTGGGTVPVPSGQLSFSIGTAAPTPPVTQGSYLVTSEASPVADEGAVLQYETGGVISSSFTHSQDSAADIRVRQCFDTSDETSCSAWHTLTWTGAPTVVSAQLTGACVPEGNAAVDVVNISSAAAPFASVVGNEATGELKITWGGSFSALAPLVLQGTGCNPPPEPEPEPEPTP</sequence>
<evidence type="ECO:0000256" key="3">
    <source>
        <dbReference type="SAM" id="MobiDB-lite"/>
    </source>
</evidence>
<feature type="region of interest" description="Disordered" evidence="3">
    <location>
        <begin position="92"/>
        <end position="124"/>
    </location>
</feature>
<organism evidence="5 6">
    <name type="scientific">Leucobacter denitrificans</name>
    <dbReference type="NCBI Taxonomy" id="683042"/>
    <lineage>
        <taxon>Bacteria</taxon>
        <taxon>Bacillati</taxon>
        <taxon>Actinomycetota</taxon>
        <taxon>Actinomycetes</taxon>
        <taxon>Micrococcales</taxon>
        <taxon>Microbacteriaceae</taxon>
        <taxon>Leucobacter</taxon>
    </lineage>
</organism>
<dbReference type="EMBL" id="CP060716">
    <property type="protein sequence ID" value="QNN63990.1"/>
    <property type="molecule type" value="Genomic_DNA"/>
</dbReference>
<evidence type="ECO:0000256" key="2">
    <source>
        <dbReference type="ARBA" id="ARBA00023326"/>
    </source>
</evidence>
<name>A0A7G9S815_9MICO</name>
<dbReference type="GO" id="GO:0016798">
    <property type="term" value="F:hydrolase activity, acting on glycosyl bonds"/>
    <property type="evidence" value="ECO:0007669"/>
    <property type="project" value="UniProtKB-KW"/>
</dbReference>
<dbReference type="InterPro" id="IPR003961">
    <property type="entry name" value="FN3_dom"/>
</dbReference>
<dbReference type="Pfam" id="PF17963">
    <property type="entry name" value="Big_9"/>
    <property type="match status" value="2"/>
</dbReference>
<dbReference type="Gene3D" id="2.60.40.10">
    <property type="entry name" value="Immunoglobulins"/>
    <property type="match status" value="1"/>
</dbReference>
<feature type="domain" description="Fibronectin type-III" evidence="4">
    <location>
        <begin position="1548"/>
        <end position="1641"/>
    </location>
</feature>
<dbReference type="CDD" id="cd00063">
    <property type="entry name" value="FN3"/>
    <property type="match status" value="1"/>
</dbReference>
<evidence type="ECO:0000313" key="6">
    <source>
        <dbReference type="Proteomes" id="UP000515934"/>
    </source>
</evidence>
<keyword evidence="1" id="KW-0378">Hydrolase</keyword>
<evidence type="ECO:0000256" key="1">
    <source>
        <dbReference type="ARBA" id="ARBA00023295"/>
    </source>
</evidence>
<proteinExistence type="predicted"/>
<keyword evidence="2" id="KW-0624">Polysaccharide degradation</keyword>
<dbReference type="PROSITE" id="PS50853">
    <property type="entry name" value="FN3"/>
    <property type="match status" value="1"/>
</dbReference>
<dbReference type="InterPro" id="IPR036116">
    <property type="entry name" value="FN3_sf"/>
</dbReference>
<accession>A0A7G9S815</accession>
<dbReference type="SUPFAM" id="SSF49265">
    <property type="entry name" value="Fibronectin type III"/>
    <property type="match status" value="1"/>
</dbReference>
<evidence type="ECO:0000313" key="5">
    <source>
        <dbReference type="EMBL" id="QNN63990.1"/>
    </source>
</evidence>
<dbReference type="InterPro" id="IPR013783">
    <property type="entry name" value="Ig-like_fold"/>
</dbReference>
<dbReference type="Proteomes" id="UP000515934">
    <property type="component" value="Chromosome"/>
</dbReference>
<keyword evidence="1" id="KW-0326">Glycosidase</keyword>
<dbReference type="GO" id="GO:0000272">
    <property type="term" value="P:polysaccharide catabolic process"/>
    <property type="evidence" value="ECO:0007669"/>
    <property type="project" value="UniProtKB-KW"/>
</dbReference>
<keyword evidence="6" id="KW-1185">Reference proteome</keyword>
<dbReference type="KEGG" id="ldn:H9L06_08610"/>